<dbReference type="Proteomes" id="UP000324897">
    <property type="component" value="Chromosome 5"/>
</dbReference>
<dbReference type="SUPFAM" id="SSF81383">
    <property type="entry name" value="F-box domain"/>
    <property type="match status" value="1"/>
</dbReference>
<proteinExistence type="predicted"/>
<organism evidence="2 3">
    <name type="scientific">Eragrostis curvula</name>
    <name type="common">weeping love grass</name>
    <dbReference type="NCBI Taxonomy" id="38414"/>
    <lineage>
        <taxon>Eukaryota</taxon>
        <taxon>Viridiplantae</taxon>
        <taxon>Streptophyta</taxon>
        <taxon>Embryophyta</taxon>
        <taxon>Tracheophyta</taxon>
        <taxon>Spermatophyta</taxon>
        <taxon>Magnoliopsida</taxon>
        <taxon>Liliopsida</taxon>
        <taxon>Poales</taxon>
        <taxon>Poaceae</taxon>
        <taxon>PACMAD clade</taxon>
        <taxon>Chloridoideae</taxon>
        <taxon>Eragrostideae</taxon>
        <taxon>Eragrostidinae</taxon>
        <taxon>Eragrostis</taxon>
    </lineage>
</organism>
<evidence type="ECO:0000313" key="2">
    <source>
        <dbReference type="EMBL" id="TVU46282.1"/>
    </source>
</evidence>
<comment type="caution">
    <text evidence="2">The sequence shown here is derived from an EMBL/GenBank/DDBJ whole genome shotgun (WGS) entry which is preliminary data.</text>
</comment>
<dbReference type="Gramene" id="TVU46282">
    <property type="protein sequence ID" value="TVU46282"/>
    <property type="gene ID" value="EJB05_05808"/>
</dbReference>
<evidence type="ECO:0000259" key="1">
    <source>
        <dbReference type="SMART" id="SM00256"/>
    </source>
</evidence>
<dbReference type="InterPro" id="IPR036047">
    <property type="entry name" value="F-box-like_dom_sf"/>
</dbReference>
<name>A0A5J9WC41_9POAL</name>
<dbReference type="EMBL" id="RWGY01000004">
    <property type="protein sequence ID" value="TVU46282.1"/>
    <property type="molecule type" value="Genomic_DNA"/>
</dbReference>
<sequence>MEQQRQEDLADDLVADILRRVALRDLATSRCVCKAWRVLIDDRRLLRADLRPCWLAGLFINYIAPEINFAELFFRPSTSTELLTNSYPPHMVVADHCNGLLLLGHSVLNPATGRRVPLPARPRPPHRWMEKFPQDMFLVCDPTVSSHYEVFMIPRVPLKVEFGDEFDADGFPTFNFRGTRIDAAQLASEWLSSPCTLNVFSSVTGRWEKRSFHRDDGGEAAGTVADMQLDQRWYLVHRRHAVYYQGALYVHCENDFRPACPTSFYLYIVGLLSLANNSYQVIKPPTRLCEDPEFHLGKSEKGVYFALLDDEYRLRVWTLAESCGKMEWDLNHDSVRGLLLPSQTVSNMSLDHGF</sequence>
<dbReference type="Gene3D" id="1.20.1280.50">
    <property type="match status" value="1"/>
</dbReference>
<dbReference type="PANTHER" id="PTHR34591:SF29">
    <property type="entry name" value="F-BOX DOMAIN-CONTAINING PROTEIN"/>
    <property type="match status" value="1"/>
</dbReference>
<gene>
    <name evidence="2" type="ORF">EJB05_05808</name>
</gene>
<reference evidence="2 3" key="1">
    <citation type="journal article" date="2019" name="Sci. Rep.">
        <title>A high-quality genome of Eragrostis curvula grass provides insights into Poaceae evolution and supports new strategies to enhance forage quality.</title>
        <authorList>
            <person name="Carballo J."/>
            <person name="Santos B.A.C.M."/>
            <person name="Zappacosta D."/>
            <person name="Garbus I."/>
            <person name="Selva J.P."/>
            <person name="Gallo C.A."/>
            <person name="Diaz A."/>
            <person name="Albertini E."/>
            <person name="Caccamo M."/>
            <person name="Echenique V."/>
        </authorList>
    </citation>
    <scope>NUCLEOTIDE SEQUENCE [LARGE SCALE GENOMIC DNA]</scope>
    <source>
        <strain evidence="3">cv. Victoria</strain>
        <tissue evidence="2">Leaf</tissue>
    </source>
</reference>
<dbReference type="SMART" id="SM00256">
    <property type="entry name" value="FBOX"/>
    <property type="match status" value="1"/>
</dbReference>
<accession>A0A5J9WC41</accession>
<keyword evidence="3" id="KW-1185">Reference proteome</keyword>
<protein>
    <recommendedName>
        <fullName evidence="1">F-box domain-containing protein</fullName>
    </recommendedName>
</protein>
<dbReference type="PANTHER" id="PTHR34591">
    <property type="entry name" value="OS03G0653100 PROTEIN-RELATED"/>
    <property type="match status" value="1"/>
</dbReference>
<feature type="domain" description="F-box" evidence="1">
    <location>
        <begin position="9"/>
        <end position="49"/>
    </location>
</feature>
<dbReference type="InterPro" id="IPR001810">
    <property type="entry name" value="F-box_dom"/>
</dbReference>
<dbReference type="OrthoDB" id="639965at2759"/>
<dbReference type="Pfam" id="PF00646">
    <property type="entry name" value="F-box"/>
    <property type="match status" value="1"/>
</dbReference>
<evidence type="ECO:0000313" key="3">
    <source>
        <dbReference type="Proteomes" id="UP000324897"/>
    </source>
</evidence>
<feature type="non-terminal residue" evidence="2">
    <location>
        <position position="1"/>
    </location>
</feature>
<dbReference type="AlphaFoldDB" id="A0A5J9WC41"/>